<dbReference type="OrthoDB" id="10378285at2759"/>
<dbReference type="eggNOG" id="ENOG502TJZ2">
    <property type="taxonomic scope" value="Eukaryota"/>
</dbReference>
<dbReference type="EMBL" id="DS268440">
    <property type="protein sequence ID" value="EFP00698.1"/>
    <property type="molecule type" value="Genomic_DNA"/>
</dbReference>
<feature type="compositionally biased region" description="Basic residues" evidence="1">
    <location>
        <begin position="165"/>
        <end position="179"/>
    </location>
</feature>
<proteinExistence type="predicted"/>
<protein>
    <submittedName>
        <fullName evidence="2">Uncharacterized protein</fullName>
    </submittedName>
</protein>
<accession>E3MF63</accession>
<evidence type="ECO:0000313" key="3">
    <source>
        <dbReference type="Proteomes" id="UP000008281"/>
    </source>
</evidence>
<feature type="region of interest" description="Disordered" evidence="1">
    <location>
        <begin position="161"/>
        <end position="185"/>
    </location>
</feature>
<keyword evidence="3" id="KW-1185">Reference proteome</keyword>
<dbReference type="Proteomes" id="UP000008281">
    <property type="component" value="Unassembled WGS sequence"/>
</dbReference>
<sequence>MDEDDGMPELEDAPTDWEAWMQNGKQREPSQLLDGDPTMPDLSQGNAATFFKNTPFNQSTSSEWSTLNSQATQVYNSLPEMMTNYLPSLFNHNSKEGTPCEGWSANMPVTFNGMSSGTSFNGGSPWAIPQLSNAQKCDDVIGTNPLIRYMPPMPTLGLDNMALSKPRKGGQRKPRKQRVSKNPVIPPNWVNGMPYGYSGITATHQNTLTSQMMIGGSSTVNNQQFRKVLTGKEEAPPPPETLSVLKVVPFAADGNQFSVNKTDKKVPPFWETINVDVAVFYTMEVMRNTDSTVDELIFGECPAIKLNKNVAEEEELHMRIYFDILIMFIKRHEHETNTRVQLKVLHLTWNLNVCTDHILKIMTYLDPNYLRTLHLTGKKISTQALQLMIESPHWQRLTEIKINGPTRLTLRSFYHCNTVNIQIKELHPVELANFIKNYHAKNLLYAPNTRQPYFFIIRSARLKSEAFIQQVFNYFDQQKIAEQYETDATFMYKMNVFKFLSPHNETEEMCKVVYSHAGKINGYSCPKIGVTESFMHFDSDILQTFFDVDES</sequence>
<reference evidence="2" key="1">
    <citation type="submission" date="2007-07" db="EMBL/GenBank/DDBJ databases">
        <title>PCAP assembly of the Caenorhabditis remanei genome.</title>
        <authorList>
            <consortium name="The Caenorhabditis remanei Sequencing Consortium"/>
            <person name="Wilson R.K."/>
        </authorList>
    </citation>
    <scope>NUCLEOTIDE SEQUENCE [LARGE SCALE GENOMIC DNA]</scope>
    <source>
        <strain evidence="2">PB4641</strain>
    </source>
</reference>
<dbReference type="AlphaFoldDB" id="E3MF63"/>
<organism evidence="3">
    <name type="scientific">Caenorhabditis remanei</name>
    <name type="common">Caenorhabditis vulgaris</name>
    <dbReference type="NCBI Taxonomy" id="31234"/>
    <lineage>
        <taxon>Eukaryota</taxon>
        <taxon>Metazoa</taxon>
        <taxon>Ecdysozoa</taxon>
        <taxon>Nematoda</taxon>
        <taxon>Chromadorea</taxon>
        <taxon>Rhabditida</taxon>
        <taxon>Rhabditina</taxon>
        <taxon>Rhabditomorpha</taxon>
        <taxon>Rhabditoidea</taxon>
        <taxon>Rhabditidae</taxon>
        <taxon>Peloderinae</taxon>
        <taxon>Caenorhabditis</taxon>
    </lineage>
</organism>
<name>E3MF63_CAERE</name>
<feature type="compositionally biased region" description="Acidic residues" evidence="1">
    <location>
        <begin position="1"/>
        <end position="15"/>
    </location>
</feature>
<feature type="region of interest" description="Disordered" evidence="1">
    <location>
        <begin position="1"/>
        <end position="36"/>
    </location>
</feature>
<dbReference type="HOGENOM" id="CLU_494533_0_0_1"/>
<evidence type="ECO:0000256" key="1">
    <source>
        <dbReference type="SAM" id="MobiDB-lite"/>
    </source>
</evidence>
<evidence type="ECO:0000313" key="2">
    <source>
        <dbReference type="EMBL" id="EFP00698.1"/>
    </source>
</evidence>
<gene>
    <name evidence="2" type="ORF">CRE_21267</name>
</gene>